<keyword evidence="5 10" id="KW-0862">Zinc</keyword>
<evidence type="ECO:0000256" key="6">
    <source>
        <dbReference type="ARBA" id="ARBA00023125"/>
    </source>
</evidence>
<evidence type="ECO:0000256" key="10">
    <source>
        <dbReference type="PROSITE-ProRule" id="PRU01263"/>
    </source>
</evidence>
<evidence type="ECO:0000259" key="13">
    <source>
        <dbReference type="PROSITE" id="PS50950"/>
    </source>
</evidence>
<dbReference type="Pfam" id="PF05485">
    <property type="entry name" value="THAP"/>
    <property type="match status" value="1"/>
</dbReference>
<sequence length="771" mass="90220">MKCCVSWCSNTKSKLSSESVSYHKFPVENFQQQTWIAALGIDDRQLTDDSVVCSIHFIDECFYSGESGLRIVHRGAMPFVQVCVVCLDTERRVHPLSKYNLEQAYETITGLELQGLTNFTPCICFECAQRLTQCKQFRDKSARGHALLVELIRKHELLTVQYIKTINRSDNFLTSNLVEKVFQPNHCDLNFIDNKKETIEIEYEDRVNKSTIKIEKDDHILVFDDKTQYENCTDLEKRDIKDDDTNVDFLDDVFSNNDDGDELLNDNAKIDNNYSEKDDISDSEKSIDRNENDSDIELVHYKKDKPKTSDAKKLKRSRKINLASYKNCNNKISKTNKNNLTKKVSVAKTRTGPVKSKVKLDKVNTKKLNANKRDTCLTIFKMTKLSLEEQIEDVKKRQESSNYKNSSFQCNFCYRGFICKSTFTRHMDKHSKANGDVECPVCKQRYKTRIAFLKHNQSHTTRYNCTLCEFFSMNSESARMHERWHKGTKYKCPHCEEEFSKYTTYITHLRVKHPSDFICGHCGYSFISQKGLEYHIHRTHRTEKTEEPAGPQCEECKVRFSSLAAYEQHLKVSPKHHKPEMRERNQSLPRRMYKKDNAPPYVTCEQCGIKLNDFTMYIYHFKREHPGDVRAQHAPRPREVLCEQCGRSFQTAFHLKEHMTKHTGQKDYQCDVCEKRFRTKVYLDKHKETHAATRPLYSCPVCGKSFTSPSSRNRHVWIHKEKTFKCDICEKAFSNGSDRNTHVSHVHMKVPWPKRNRGPGKMRRTKDTYDE</sequence>
<evidence type="ECO:0000256" key="3">
    <source>
        <dbReference type="ARBA" id="ARBA00022737"/>
    </source>
</evidence>
<feature type="domain" description="C2H2-type" evidence="12">
    <location>
        <begin position="724"/>
        <end position="747"/>
    </location>
</feature>
<dbReference type="InterPro" id="IPR036236">
    <property type="entry name" value="Znf_C2H2_sf"/>
</dbReference>
<name>A0ABM3M464_BICAN</name>
<dbReference type="Pfam" id="PF07776">
    <property type="entry name" value="zf-AD"/>
    <property type="match status" value="1"/>
</dbReference>
<dbReference type="PROSITE" id="PS50157">
    <property type="entry name" value="ZINC_FINGER_C2H2_2"/>
    <property type="match status" value="7"/>
</dbReference>
<feature type="compositionally biased region" description="Basic residues" evidence="11">
    <location>
        <begin position="750"/>
        <end position="764"/>
    </location>
</feature>
<evidence type="ECO:0000256" key="7">
    <source>
        <dbReference type="ARBA" id="ARBA00023242"/>
    </source>
</evidence>
<feature type="region of interest" description="Disordered" evidence="11">
    <location>
        <begin position="750"/>
        <end position="771"/>
    </location>
</feature>
<dbReference type="SMART" id="SM00355">
    <property type="entry name" value="ZnF_C2H2"/>
    <property type="match status" value="11"/>
</dbReference>
<protein>
    <submittedName>
        <fullName evidence="16">Zinc finger protein 184</fullName>
    </submittedName>
</protein>
<dbReference type="PROSITE" id="PS51915">
    <property type="entry name" value="ZAD"/>
    <property type="match status" value="1"/>
</dbReference>
<feature type="domain" description="ZAD" evidence="14">
    <location>
        <begin position="81"/>
        <end position="151"/>
    </location>
</feature>
<dbReference type="PANTHER" id="PTHR24390">
    <property type="entry name" value="ZINC FINGER PROTEIN"/>
    <property type="match status" value="1"/>
</dbReference>
<dbReference type="Pfam" id="PF12874">
    <property type="entry name" value="zf-met"/>
    <property type="match status" value="1"/>
</dbReference>
<organism evidence="15 16">
    <name type="scientific">Bicyclus anynana</name>
    <name type="common">Squinting bush brown butterfly</name>
    <dbReference type="NCBI Taxonomy" id="110368"/>
    <lineage>
        <taxon>Eukaryota</taxon>
        <taxon>Metazoa</taxon>
        <taxon>Ecdysozoa</taxon>
        <taxon>Arthropoda</taxon>
        <taxon>Hexapoda</taxon>
        <taxon>Insecta</taxon>
        <taxon>Pterygota</taxon>
        <taxon>Neoptera</taxon>
        <taxon>Endopterygota</taxon>
        <taxon>Lepidoptera</taxon>
        <taxon>Glossata</taxon>
        <taxon>Ditrysia</taxon>
        <taxon>Papilionoidea</taxon>
        <taxon>Nymphalidae</taxon>
        <taxon>Satyrinae</taxon>
        <taxon>Satyrini</taxon>
        <taxon>Mycalesina</taxon>
        <taxon>Bicyclus</taxon>
    </lineage>
</organism>
<keyword evidence="3" id="KW-0677">Repeat</keyword>
<dbReference type="Gene3D" id="6.20.210.20">
    <property type="entry name" value="THAP domain"/>
    <property type="match status" value="1"/>
</dbReference>
<keyword evidence="4 8" id="KW-0863">Zinc-finger</keyword>
<evidence type="ECO:0000256" key="9">
    <source>
        <dbReference type="PROSITE-ProRule" id="PRU00309"/>
    </source>
</evidence>
<evidence type="ECO:0000256" key="1">
    <source>
        <dbReference type="ARBA" id="ARBA00004123"/>
    </source>
</evidence>
<dbReference type="SUPFAM" id="SSF57667">
    <property type="entry name" value="beta-beta-alpha zinc fingers"/>
    <property type="match status" value="3"/>
</dbReference>
<proteinExistence type="predicted"/>
<evidence type="ECO:0000256" key="8">
    <source>
        <dbReference type="PROSITE-ProRule" id="PRU00042"/>
    </source>
</evidence>
<dbReference type="SUPFAM" id="SSF57716">
    <property type="entry name" value="Glucocorticoid receptor-like (DNA-binding domain)"/>
    <property type="match status" value="1"/>
</dbReference>
<dbReference type="PANTHER" id="PTHR24390:SF159">
    <property type="entry name" value="GROWTH FACTOR INDEPENDENT 1 TRANSCRIPTIONAL REPRESSOR"/>
    <property type="match status" value="1"/>
</dbReference>
<feature type="binding site" evidence="10">
    <location>
        <position position="83"/>
    </location>
    <ligand>
        <name>Zn(2+)</name>
        <dbReference type="ChEBI" id="CHEBI:29105"/>
    </ligand>
</feature>
<evidence type="ECO:0000259" key="14">
    <source>
        <dbReference type="PROSITE" id="PS51915"/>
    </source>
</evidence>
<dbReference type="Gene3D" id="3.30.160.60">
    <property type="entry name" value="Classic Zinc Finger"/>
    <property type="match status" value="6"/>
</dbReference>
<reference evidence="16" key="1">
    <citation type="submission" date="2025-08" db="UniProtKB">
        <authorList>
            <consortium name="RefSeq"/>
        </authorList>
    </citation>
    <scope>IDENTIFICATION</scope>
</reference>
<feature type="domain" description="C2H2-type" evidence="12">
    <location>
        <begin position="517"/>
        <end position="545"/>
    </location>
</feature>
<keyword evidence="6 9" id="KW-0238">DNA-binding</keyword>
<feature type="compositionally biased region" description="Basic and acidic residues" evidence="11">
    <location>
        <begin position="274"/>
        <end position="291"/>
    </location>
</feature>
<dbReference type="InterPro" id="IPR006612">
    <property type="entry name" value="THAP_Znf"/>
</dbReference>
<feature type="domain" description="C2H2-type" evidence="12">
    <location>
        <begin position="668"/>
        <end position="695"/>
    </location>
</feature>
<dbReference type="SMART" id="SM00868">
    <property type="entry name" value="zf-AD"/>
    <property type="match status" value="1"/>
</dbReference>
<evidence type="ECO:0000256" key="4">
    <source>
        <dbReference type="ARBA" id="ARBA00022771"/>
    </source>
</evidence>
<dbReference type="GeneID" id="112056629"/>
<feature type="binding site" evidence="10">
    <location>
        <position position="124"/>
    </location>
    <ligand>
        <name>Zn(2+)</name>
        <dbReference type="ChEBI" id="CHEBI:29105"/>
    </ligand>
</feature>
<feature type="domain" description="THAP-type" evidence="13">
    <location>
        <begin position="1"/>
        <end position="81"/>
    </location>
</feature>
<comment type="subcellular location">
    <subcellularLocation>
        <location evidence="1">Nucleus</location>
    </subcellularLocation>
</comment>
<evidence type="ECO:0000313" key="15">
    <source>
        <dbReference type="Proteomes" id="UP001652582"/>
    </source>
</evidence>
<dbReference type="Pfam" id="PF00096">
    <property type="entry name" value="zf-C2H2"/>
    <property type="match status" value="4"/>
</dbReference>
<gene>
    <name evidence="16" type="primary">LOC112056629</name>
</gene>
<dbReference type="Proteomes" id="UP001652582">
    <property type="component" value="Chromosome 27"/>
</dbReference>
<dbReference type="InterPro" id="IPR038441">
    <property type="entry name" value="THAP_Znf_sf"/>
</dbReference>
<dbReference type="PROSITE" id="PS50950">
    <property type="entry name" value="ZF_THAP"/>
    <property type="match status" value="1"/>
</dbReference>
<keyword evidence="15" id="KW-1185">Reference proteome</keyword>
<evidence type="ECO:0000256" key="2">
    <source>
        <dbReference type="ARBA" id="ARBA00022723"/>
    </source>
</evidence>
<dbReference type="InterPro" id="IPR013087">
    <property type="entry name" value="Znf_C2H2_type"/>
</dbReference>
<accession>A0ABM3M464</accession>
<dbReference type="InterPro" id="IPR012934">
    <property type="entry name" value="Znf_AD"/>
</dbReference>
<evidence type="ECO:0000259" key="12">
    <source>
        <dbReference type="PROSITE" id="PS50157"/>
    </source>
</evidence>
<feature type="binding site" evidence="10">
    <location>
        <position position="86"/>
    </location>
    <ligand>
        <name>Zn(2+)</name>
        <dbReference type="ChEBI" id="CHEBI:29105"/>
    </ligand>
</feature>
<feature type="domain" description="C2H2-type" evidence="12">
    <location>
        <begin position="640"/>
        <end position="667"/>
    </location>
</feature>
<evidence type="ECO:0000313" key="16">
    <source>
        <dbReference type="RefSeq" id="XP_052746268.1"/>
    </source>
</evidence>
<keyword evidence="7" id="KW-0539">Nucleus</keyword>
<feature type="domain" description="C2H2-type" evidence="12">
    <location>
        <begin position="408"/>
        <end position="435"/>
    </location>
</feature>
<feature type="domain" description="C2H2-type" evidence="12">
    <location>
        <begin position="490"/>
        <end position="518"/>
    </location>
</feature>
<keyword evidence="2 10" id="KW-0479">Metal-binding</keyword>
<feature type="binding site" evidence="10">
    <location>
        <position position="127"/>
    </location>
    <ligand>
        <name>Zn(2+)</name>
        <dbReference type="ChEBI" id="CHEBI:29105"/>
    </ligand>
</feature>
<evidence type="ECO:0000256" key="11">
    <source>
        <dbReference type="SAM" id="MobiDB-lite"/>
    </source>
</evidence>
<dbReference type="PROSITE" id="PS00028">
    <property type="entry name" value="ZINC_FINGER_C2H2_1"/>
    <property type="match status" value="9"/>
</dbReference>
<feature type="domain" description="C2H2-type" evidence="12">
    <location>
        <begin position="697"/>
        <end position="724"/>
    </location>
</feature>
<dbReference type="RefSeq" id="XP_052746268.1">
    <property type="nucleotide sequence ID" value="XM_052890308.1"/>
</dbReference>
<feature type="region of interest" description="Disordered" evidence="11">
    <location>
        <begin position="272"/>
        <end position="291"/>
    </location>
</feature>
<dbReference type="SMART" id="SM00980">
    <property type="entry name" value="THAP"/>
    <property type="match status" value="1"/>
</dbReference>
<evidence type="ECO:0000256" key="5">
    <source>
        <dbReference type="ARBA" id="ARBA00022833"/>
    </source>
</evidence>